<accession>A0ACC1C7U7</accession>
<proteinExistence type="predicted"/>
<reference evidence="2" key="1">
    <citation type="journal article" date="2023" name="G3 (Bethesda)">
        <title>Genome assembly and association tests identify interacting loci associated with vigor, precocity, and sex in interspecific pistachio rootstocks.</title>
        <authorList>
            <person name="Palmer W."/>
            <person name="Jacygrad E."/>
            <person name="Sagayaradj S."/>
            <person name="Cavanaugh K."/>
            <person name="Han R."/>
            <person name="Bertier L."/>
            <person name="Beede B."/>
            <person name="Kafkas S."/>
            <person name="Golino D."/>
            <person name="Preece J."/>
            <person name="Michelmore R."/>
        </authorList>
    </citation>
    <scope>NUCLEOTIDE SEQUENCE [LARGE SCALE GENOMIC DNA]</scope>
</reference>
<comment type="caution">
    <text evidence="1">The sequence shown here is derived from an EMBL/GenBank/DDBJ whole genome shotgun (WGS) entry which is preliminary data.</text>
</comment>
<gene>
    <name evidence="1" type="ORF">Patl1_00417</name>
</gene>
<protein>
    <submittedName>
        <fullName evidence="1">Uncharacterized protein</fullName>
    </submittedName>
</protein>
<dbReference type="Proteomes" id="UP001164250">
    <property type="component" value="Chromosome 1"/>
</dbReference>
<sequence length="435" mass="50968">MENFGAVLGFCCLWFIQSVIPGSLLHQALFSSKNSHKSLHNRAVQINCSASDLSVCPADYMLPPETRELRGGECPDYFRWIHKDLQPWKKSGITREMVESGKDHAHFRLVIVEGKAYVEKYKKPYQTRDLFTIWGILQLLRFYPGKVPDLELMFWCEDRPVIHKNDYQGPNATFPPPVFHYCGHQESLDIVFPDWTFWGWAETNIKPWGSILEDLKEGNKRIQWQDRDWNREMEEGYKNSKLGDQCTHRYKIFVEGAAWSVSDKYILACDSMTLVLEPEYYDFFIRSIMPMKHYWPIRTTRKCRDIKFAVDWGNKHSHQAQAIGKEGSKYIQEQLKMKYVYDYMLHLLIEYAKLLKFKPRITEGAKQICSQTMACSQDGLWKQFMVESMVNSSSETVPCSLPSPFEPLALQAFIENKEMVKKQVEMWERVNTGKI</sequence>
<name>A0ACC1C7U7_9ROSI</name>
<dbReference type="EMBL" id="CM047897">
    <property type="protein sequence ID" value="KAJ0111788.1"/>
    <property type="molecule type" value="Genomic_DNA"/>
</dbReference>
<evidence type="ECO:0000313" key="1">
    <source>
        <dbReference type="EMBL" id="KAJ0111788.1"/>
    </source>
</evidence>
<organism evidence="1 2">
    <name type="scientific">Pistacia atlantica</name>
    <dbReference type="NCBI Taxonomy" id="434234"/>
    <lineage>
        <taxon>Eukaryota</taxon>
        <taxon>Viridiplantae</taxon>
        <taxon>Streptophyta</taxon>
        <taxon>Embryophyta</taxon>
        <taxon>Tracheophyta</taxon>
        <taxon>Spermatophyta</taxon>
        <taxon>Magnoliopsida</taxon>
        <taxon>eudicotyledons</taxon>
        <taxon>Gunneridae</taxon>
        <taxon>Pentapetalae</taxon>
        <taxon>rosids</taxon>
        <taxon>malvids</taxon>
        <taxon>Sapindales</taxon>
        <taxon>Anacardiaceae</taxon>
        <taxon>Pistacia</taxon>
    </lineage>
</organism>
<keyword evidence="2" id="KW-1185">Reference proteome</keyword>
<evidence type="ECO:0000313" key="2">
    <source>
        <dbReference type="Proteomes" id="UP001164250"/>
    </source>
</evidence>